<protein>
    <recommendedName>
        <fullName evidence="1">DSBA-like thioredoxin domain-containing protein</fullName>
    </recommendedName>
</protein>
<dbReference type="InterPro" id="IPR001853">
    <property type="entry name" value="DSBA-like_thioredoxin_dom"/>
</dbReference>
<reference evidence="2" key="1">
    <citation type="submission" date="2021-01" db="EMBL/GenBank/DDBJ databases">
        <authorList>
            <person name="Corre E."/>
            <person name="Pelletier E."/>
            <person name="Niang G."/>
            <person name="Scheremetjew M."/>
            <person name="Finn R."/>
            <person name="Kale V."/>
            <person name="Holt S."/>
            <person name="Cochrane G."/>
            <person name="Meng A."/>
            <person name="Brown T."/>
            <person name="Cohen L."/>
        </authorList>
    </citation>
    <scope>NUCLEOTIDE SEQUENCE</scope>
    <source>
        <strain evidence="2">RCC1130</strain>
    </source>
</reference>
<dbReference type="AlphaFoldDB" id="A0A7S0JI52"/>
<dbReference type="Pfam" id="PF01323">
    <property type="entry name" value="DSBA"/>
    <property type="match status" value="1"/>
</dbReference>
<dbReference type="PANTHER" id="PTHR13887:SF41">
    <property type="entry name" value="THIOREDOXIN SUPERFAMILY PROTEIN"/>
    <property type="match status" value="1"/>
</dbReference>
<evidence type="ECO:0000259" key="1">
    <source>
        <dbReference type="Pfam" id="PF01323"/>
    </source>
</evidence>
<dbReference type="EMBL" id="HBER01054854">
    <property type="protein sequence ID" value="CAD8552096.1"/>
    <property type="molecule type" value="Transcribed_RNA"/>
</dbReference>
<dbReference type="Gene3D" id="3.40.30.10">
    <property type="entry name" value="Glutaredoxin"/>
    <property type="match status" value="1"/>
</dbReference>
<dbReference type="InterPro" id="IPR036249">
    <property type="entry name" value="Thioredoxin-like_sf"/>
</dbReference>
<name>A0A7S0JI52_9EUKA</name>
<dbReference type="PANTHER" id="PTHR13887">
    <property type="entry name" value="GLUTATHIONE S-TRANSFERASE KAPPA"/>
    <property type="match status" value="1"/>
</dbReference>
<evidence type="ECO:0000313" key="2">
    <source>
        <dbReference type="EMBL" id="CAD8552096.1"/>
    </source>
</evidence>
<organism evidence="2">
    <name type="scientific">Calcidiscus leptoporus</name>
    <dbReference type="NCBI Taxonomy" id="127549"/>
    <lineage>
        <taxon>Eukaryota</taxon>
        <taxon>Haptista</taxon>
        <taxon>Haptophyta</taxon>
        <taxon>Prymnesiophyceae</taxon>
        <taxon>Coccolithales</taxon>
        <taxon>Calcidiscaceae</taxon>
        <taxon>Calcidiscus</taxon>
    </lineage>
</organism>
<dbReference type="CDD" id="cd03024">
    <property type="entry name" value="DsbA_FrnE"/>
    <property type="match status" value="1"/>
</dbReference>
<dbReference type="SUPFAM" id="SSF52833">
    <property type="entry name" value="Thioredoxin-like"/>
    <property type="match status" value="1"/>
</dbReference>
<proteinExistence type="predicted"/>
<accession>A0A7S0JI52</accession>
<dbReference type="GO" id="GO:0016491">
    <property type="term" value="F:oxidoreductase activity"/>
    <property type="evidence" value="ECO:0007669"/>
    <property type="project" value="InterPro"/>
</dbReference>
<gene>
    <name evidence="2" type="ORF">CLEP1334_LOCUS27386</name>
</gene>
<feature type="domain" description="DSBA-like thioredoxin" evidence="1">
    <location>
        <begin position="10"/>
        <end position="182"/>
    </location>
</feature>
<sequence length="189" mass="20315">MARASATMALDFSVSWRPFFLDPRLPGGDGKDKMEHYQAKFGAERVAAMLPSMVRTFSDEGIDGYTMEGRVGNTLDSHRLLELALRTGGSEKQDALVEALFDRYFLQGQPLSSRAVLLDAAKAAQLDGAEALLGGDSLRDEVHAEVEGAYDAGVTGVPYFRVDGGGRGKEISGGQPPEAFLKIFASLAR</sequence>